<gene>
    <name evidence="1" type="ORF">L798_00798</name>
</gene>
<organism evidence="1 2">
    <name type="scientific">Zootermopsis nevadensis</name>
    <name type="common">Dampwood termite</name>
    <dbReference type="NCBI Taxonomy" id="136037"/>
    <lineage>
        <taxon>Eukaryota</taxon>
        <taxon>Metazoa</taxon>
        <taxon>Ecdysozoa</taxon>
        <taxon>Arthropoda</taxon>
        <taxon>Hexapoda</taxon>
        <taxon>Insecta</taxon>
        <taxon>Pterygota</taxon>
        <taxon>Neoptera</taxon>
        <taxon>Polyneoptera</taxon>
        <taxon>Dictyoptera</taxon>
        <taxon>Blattodea</taxon>
        <taxon>Blattoidea</taxon>
        <taxon>Termitoidae</taxon>
        <taxon>Termopsidae</taxon>
        <taxon>Zootermopsis</taxon>
    </lineage>
</organism>
<evidence type="ECO:0000313" key="1">
    <source>
        <dbReference type="EMBL" id="KDR08385.1"/>
    </source>
</evidence>
<proteinExistence type="predicted"/>
<protein>
    <submittedName>
        <fullName evidence="1">Uncharacterized protein</fullName>
    </submittedName>
</protein>
<dbReference type="Proteomes" id="UP000027135">
    <property type="component" value="Unassembled WGS sequence"/>
</dbReference>
<keyword evidence="2" id="KW-1185">Reference proteome</keyword>
<sequence length="114" mass="12911">MEAARTSERLTDLYQTARRYNAGESRNVHRDIERTAKKHLSPGPTARALAVSLATILQILCRNDPKMYSIYTSNKSNVPTNMKRPEEDTSLQSIKRSLCYEGSFCKTRTANLSN</sequence>
<dbReference type="AlphaFoldDB" id="A0A067QKF2"/>
<dbReference type="InParanoid" id="A0A067QKF2"/>
<name>A0A067QKF2_ZOONE</name>
<dbReference type="EMBL" id="KK853332">
    <property type="protein sequence ID" value="KDR08385.1"/>
    <property type="molecule type" value="Genomic_DNA"/>
</dbReference>
<reference evidence="1 2" key="1">
    <citation type="journal article" date="2014" name="Nat. Commun.">
        <title>Molecular traces of alternative social organization in a termite genome.</title>
        <authorList>
            <person name="Terrapon N."/>
            <person name="Li C."/>
            <person name="Robertson H.M."/>
            <person name="Ji L."/>
            <person name="Meng X."/>
            <person name="Booth W."/>
            <person name="Chen Z."/>
            <person name="Childers C.P."/>
            <person name="Glastad K.M."/>
            <person name="Gokhale K."/>
            <person name="Gowin J."/>
            <person name="Gronenberg W."/>
            <person name="Hermansen R.A."/>
            <person name="Hu H."/>
            <person name="Hunt B.G."/>
            <person name="Huylmans A.K."/>
            <person name="Khalil S.M."/>
            <person name="Mitchell R.D."/>
            <person name="Munoz-Torres M.C."/>
            <person name="Mustard J.A."/>
            <person name="Pan H."/>
            <person name="Reese J.T."/>
            <person name="Scharf M.E."/>
            <person name="Sun F."/>
            <person name="Vogel H."/>
            <person name="Xiao J."/>
            <person name="Yang W."/>
            <person name="Yang Z."/>
            <person name="Yang Z."/>
            <person name="Zhou J."/>
            <person name="Zhu J."/>
            <person name="Brent C.S."/>
            <person name="Elsik C.G."/>
            <person name="Goodisman M.A."/>
            <person name="Liberles D.A."/>
            <person name="Roe R.M."/>
            <person name="Vargo E.L."/>
            <person name="Vilcinskas A."/>
            <person name="Wang J."/>
            <person name="Bornberg-Bauer E."/>
            <person name="Korb J."/>
            <person name="Zhang G."/>
            <person name="Liebig J."/>
        </authorList>
    </citation>
    <scope>NUCLEOTIDE SEQUENCE [LARGE SCALE GENOMIC DNA]</scope>
    <source>
        <tissue evidence="1">Whole organism</tissue>
    </source>
</reference>
<accession>A0A067QKF2</accession>
<evidence type="ECO:0000313" key="2">
    <source>
        <dbReference type="Proteomes" id="UP000027135"/>
    </source>
</evidence>